<keyword evidence="1" id="KW-0472">Membrane</keyword>
<dbReference type="Proteomes" id="UP000194221">
    <property type="component" value="Unassembled WGS sequence"/>
</dbReference>
<dbReference type="STRING" id="1635173.WH52_04960"/>
<name>A0A1Y2PG77_9FLAO</name>
<organism evidence="2 3">
    <name type="scientific">Tenacibaculum holothuriorum</name>
    <dbReference type="NCBI Taxonomy" id="1635173"/>
    <lineage>
        <taxon>Bacteria</taxon>
        <taxon>Pseudomonadati</taxon>
        <taxon>Bacteroidota</taxon>
        <taxon>Flavobacteriia</taxon>
        <taxon>Flavobacteriales</taxon>
        <taxon>Flavobacteriaceae</taxon>
        <taxon>Tenacibaculum</taxon>
    </lineage>
</organism>
<dbReference type="EMBL" id="LAPZ01000002">
    <property type="protein sequence ID" value="OSY89011.1"/>
    <property type="molecule type" value="Genomic_DNA"/>
</dbReference>
<evidence type="ECO:0000313" key="3">
    <source>
        <dbReference type="Proteomes" id="UP000194221"/>
    </source>
</evidence>
<keyword evidence="1" id="KW-1133">Transmembrane helix</keyword>
<comment type="caution">
    <text evidence="2">The sequence shown here is derived from an EMBL/GenBank/DDBJ whole genome shotgun (WGS) entry which is preliminary data.</text>
</comment>
<evidence type="ECO:0000256" key="1">
    <source>
        <dbReference type="SAM" id="Phobius"/>
    </source>
</evidence>
<keyword evidence="1" id="KW-0812">Transmembrane</keyword>
<protein>
    <submittedName>
        <fullName evidence="2">Uncharacterized protein</fullName>
    </submittedName>
</protein>
<dbReference type="InParanoid" id="A0A1Y2PG77"/>
<reference evidence="2 3" key="1">
    <citation type="submission" date="2015-03" db="EMBL/GenBank/DDBJ databases">
        <title>Genome sequence of Tenacibaculum sp. S2-2, isolated from intestinal microbiota of sea cucumber, Apostichopus japonicas.</title>
        <authorList>
            <person name="Shao Z."/>
            <person name="Wang L."/>
            <person name="Li X."/>
        </authorList>
    </citation>
    <scope>NUCLEOTIDE SEQUENCE [LARGE SCALE GENOMIC DNA]</scope>
    <source>
        <strain evidence="2 3">S2-2</strain>
    </source>
</reference>
<sequence length="118" mass="13688">MKIYCFCPKCKKETSINCKYETKTRFLMHQGEATLIICDNCMVKTKVDNKNFFAKESKIRLLIAFLILLAGTPLVYFLIKDYISNSSIKIIGLIAIPSFIYSIFRKEELNRVRTFNNG</sequence>
<dbReference type="AlphaFoldDB" id="A0A1Y2PG77"/>
<gene>
    <name evidence="2" type="ORF">WH52_04960</name>
</gene>
<feature type="transmembrane region" description="Helical" evidence="1">
    <location>
        <begin position="85"/>
        <end position="104"/>
    </location>
</feature>
<accession>A0A1Y2PG77</accession>
<keyword evidence="3" id="KW-1185">Reference proteome</keyword>
<proteinExistence type="predicted"/>
<feature type="transmembrane region" description="Helical" evidence="1">
    <location>
        <begin position="59"/>
        <end position="79"/>
    </location>
</feature>
<evidence type="ECO:0000313" key="2">
    <source>
        <dbReference type="EMBL" id="OSY89011.1"/>
    </source>
</evidence>